<dbReference type="STRING" id="6205.A0A0R3XCQ0"/>
<organism evidence="1">
    <name type="scientific">Hydatigena taeniaeformis</name>
    <name type="common">Feline tapeworm</name>
    <name type="synonym">Taenia taeniaeformis</name>
    <dbReference type="NCBI Taxonomy" id="6205"/>
    <lineage>
        <taxon>Eukaryota</taxon>
        <taxon>Metazoa</taxon>
        <taxon>Spiralia</taxon>
        <taxon>Lophotrochozoa</taxon>
        <taxon>Platyhelminthes</taxon>
        <taxon>Cestoda</taxon>
        <taxon>Eucestoda</taxon>
        <taxon>Cyclophyllidea</taxon>
        <taxon>Taeniidae</taxon>
        <taxon>Hydatigera</taxon>
    </lineage>
</organism>
<sequence>LFPNDLQAASSGLNVALFPISDWPDIAGDGGSENSTKVSSAPFVVNAPSASFSANMELSHSAGGNASRLQVFPPSHLPSSSTTTESAISSSNAMLLFGADVKCQTSLTEPSTVPTVIGSAQWSTPEKSLTQWLPSQFPSEQATFGTDPFDLDWAERATALAKGQLAACFPPSSTTSLAHLPAAPPPQPSGAAVCTNPFLAVPSDER</sequence>
<evidence type="ECO:0000313" key="1">
    <source>
        <dbReference type="WBParaSite" id="TTAC_0001132701-mRNA-1"/>
    </source>
</evidence>
<accession>A0A0R3XCQ0</accession>
<dbReference type="WBParaSite" id="TTAC_0001132701-mRNA-1">
    <property type="protein sequence ID" value="TTAC_0001132701-mRNA-1"/>
    <property type="gene ID" value="TTAC_0001132701"/>
</dbReference>
<protein>
    <submittedName>
        <fullName evidence="1">Dof transcription factor family protein</fullName>
    </submittedName>
</protein>
<dbReference type="AlphaFoldDB" id="A0A0R3XCQ0"/>
<proteinExistence type="predicted"/>
<name>A0A0R3XCQ0_HYDTA</name>
<reference evidence="1" key="1">
    <citation type="submission" date="2017-02" db="UniProtKB">
        <authorList>
            <consortium name="WormBaseParasite"/>
        </authorList>
    </citation>
    <scope>IDENTIFICATION</scope>
</reference>